<name>A0A0F9M2T0_9ZZZZ</name>
<dbReference type="EMBL" id="LAZR01005236">
    <property type="protein sequence ID" value="KKN01680.1"/>
    <property type="molecule type" value="Genomic_DNA"/>
</dbReference>
<protein>
    <submittedName>
        <fullName evidence="1">Uncharacterized protein</fullName>
    </submittedName>
</protein>
<evidence type="ECO:0000313" key="1">
    <source>
        <dbReference type="EMBL" id="KKN01680.1"/>
    </source>
</evidence>
<gene>
    <name evidence="1" type="ORF">LCGC14_1125450</name>
</gene>
<accession>A0A0F9M2T0</accession>
<organism evidence="1">
    <name type="scientific">marine sediment metagenome</name>
    <dbReference type="NCBI Taxonomy" id="412755"/>
    <lineage>
        <taxon>unclassified sequences</taxon>
        <taxon>metagenomes</taxon>
        <taxon>ecological metagenomes</taxon>
    </lineage>
</organism>
<sequence>MKQLVILRIETFPNGVKHLECSTRGPGTMLSDFEKHPKSDLFSWRLLQSG</sequence>
<dbReference type="AlphaFoldDB" id="A0A0F9M2T0"/>
<proteinExistence type="predicted"/>
<comment type="caution">
    <text evidence="1">The sequence shown here is derived from an EMBL/GenBank/DDBJ whole genome shotgun (WGS) entry which is preliminary data.</text>
</comment>
<reference evidence="1" key="1">
    <citation type="journal article" date="2015" name="Nature">
        <title>Complex archaea that bridge the gap between prokaryotes and eukaryotes.</title>
        <authorList>
            <person name="Spang A."/>
            <person name="Saw J.H."/>
            <person name="Jorgensen S.L."/>
            <person name="Zaremba-Niedzwiedzka K."/>
            <person name="Martijn J."/>
            <person name="Lind A.E."/>
            <person name="van Eijk R."/>
            <person name="Schleper C."/>
            <person name="Guy L."/>
            <person name="Ettema T.J."/>
        </authorList>
    </citation>
    <scope>NUCLEOTIDE SEQUENCE</scope>
</reference>